<dbReference type="InterPro" id="IPR056443">
    <property type="entry name" value="AEP_C962R"/>
</dbReference>
<accession>A0A6C0BDM2</accession>
<feature type="domain" description="NrS-1 polymerase-like helicase" evidence="2">
    <location>
        <begin position="669"/>
        <end position="776"/>
    </location>
</feature>
<feature type="domain" description="C962R-like N-terminal AEP" evidence="3">
    <location>
        <begin position="75"/>
        <end position="238"/>
    </location>
</feature>
<dbReference type="SUPFAM" id="SSF52540">
    <property type="entry name" value="P-loop containing nucleoside triphosphate hydrolases"/>
    <property type="match status" value="1"/>
</dbReference>
<sequence length="995" mass="114850">MSSANESEKRYPASMQFDCSNIYHDSTYTNTKSEEYLRETNNAYKDLSNDLVNSEIINEQSPVTVFIPGVQKTKHIAENYIEPIMSKMEECRKSNLRTHFAEKQNETASGIMLDLDIDHNSQTLIITDDDYVNMITNVCEVLMDILEAPDNIVFHVAILHSDIPRKKNGVYRESVHIIIPSIMVSKPLKMYFVQRLINEKTLYNSLGEKKSLLKNENILDNGSSHVPIFFLGSCKNDPAKSADQFVALYKFTKSGKYARIRDDTFPEGANLCWELSVNINHSTVTYSQYIKKSVYGYKNSLTSEIISISSSNVQNVIESEFYKDSVNTMITSTEFNLLNQLVQILADYRADEYKWWNMSMQIIASYGENFKSIAQLFSSRSSKYNSNDFEAYWSRYLDNKTFGNGMEMIKSWAKKDNPEQYRQIVAKSAYDALIDIVYSTHNRGSIPHAKWATVIKLMLGFKFIYDGKNNKWYEFILPEDNAETNSVYKYRVQTETSAMSLFISDVCVKLLEKIYSNISTKIQKKNKKDRSDKDQYYTDIMDNLSKSIRELNHNQFKTSIINECKNVFTDYRRIENVDKYENILPVGNGVLVLGQLPELITYHHNYVVTKYSQTLFKEYDPTNEDVQKVEKILRELFPESEQETYEFIMCWMASGLDLRNKSPHLLYVHGEGSAGKSMITDMFRNAVGNKFCTELPASILTNTFGKSGDANSALSKVDNMRTVIIDEVEHSGIIQDMNLKKLMGGILSTRDLYQSEKDFTSKARFILITNHYLKLSNYEFATLRRIIYVRFKMCFRGIDDAIGKYDASNPLHRVRNNEIKDNYIHSTECKEAMLSVLVKWYQIFMCKFGGDITRVPRTIINSETTEFIKKSDSITDFIDRTLVKKEGAILKLHDVTNRYINWYTTTINSHIKLSIDEVRTKMLNSKLSTLHGENSNNGFVIPGYSLLSLTGELEEGEQFAFTQTTTERRVINNFKSADHKLTMTEYNKKYLNGEL</sequence>
<reference evidence="4" key="1">
    <citation type="journal article" date="2020" name="Nature">
        <title>Giant virus diversity and host interactions through global metagenomics.</title>
        <authorList>
            <person name="Schulz F."/>
            <person name="Roux S."/>
            <person name="Paez-Espino D."/>
            <person name="Jungbluth S."/>
            <person name="Walsh D.A."/>
            <person name="Denef V.J."/>
            <person name="McMahon K.D."/>
            <person name="Konstantinidis K.T."/>
            <person name="Eloe-Fadrosh E.A."/>
            <person name="Kyrpides N.C."/>
            <person name="Woyke T."/>
        </authorList>
    </citation>
    <scope>NUCLEOTIDE SEQUENCE</scope>
    <source>
        <strain evidence="4">GVMAG-M-3300010160-26</strain>
    </source>
</reference>
<dbReference type="GO" id="GO:0016787">
    <property type="term" value="F:hydrolase activity"/>
    <property type="evidence" value="ECO:0007669"/>
    <property type="project" value="UniProtKB-KW"/>
</dbReference>
<evidence type="ECO:0000256" key="1">
    <source>
        <dbReference type="ARBA" id="ARBA00022801"/>
    </source>
</evidence>
<dbReference type="EMBL" id="MN739116">
    <property type="protein sequence ID" value="QHS89679.1"/>
    <property type="molecule type" value="Genomic_DNA"/>
</dbReference>
<name>A0A6C0BDM2_9ZZZZ</name>
<organism evidence="4">
    <name type="scientific">viral metagenome</name>
    <dbReference type="NCBI Taxonomy" id="1070528"/>
    <lineage>
        <taxon>unclassified sequences</taxon>
        <taxon>metagenomes</taxon>
        <taxon>organismal metagenomes</taxon>
    </lineage>
</organism>
<dbReference type="InterPro" id="IPR027417">
    <property type="entry name" value="P-loop_NTPase"/>
</dbReference>
<dbReference type="Pfam" id="PF19263">
    <property type="entry name" value="DUF5906"/>
    <property type="match status" value="1"/>
</dbReference>
<evidence type="ECO:0000259" key="2">
    <source>
        <dbReference type="Pfam" id="PF19263"/>
    </source>
</evidence>
<proteinExistence type="predicted"/>
<protein>
    <submittedName>
        <fullName evidence="4">Uncharacterized protein</fullName>
    </submittedName>
</protein>
<dbReference type="PANTHER" id="PTHR35372:SF2">
    <property type="entry name" value="SF3 HELICASE DOMAIN-CONTAINING PROTEIN"/>
    <property type="match status" value="1"/>
</dbReference>
<dbReference type="PANTHER" id="PTHR35372">
    <property type="entry name" value="ATP BINDING PROTEIN-RELATED"/>
    <property type="match status" value="1"/>
</dbReference>
<dbReference type="AlphaFoldDB" id="A0A6C0BDM2"/>
<evidence type="ECO:0000259" key="3">
    <source>
        <dbReference type="Pfam" id="PF23162"/>
    </source>
</evidence>
<dbReference type="Gene3D" id="3.40.50.300">
    <property type="entry name" value="P-loop containing nucleotide triphosphate hydrolases"/>
    <property type="match status" value="1"/>
</dbReference>
<keyword evidence="1" id="KW-0378">Hydrolase</keyword>
<dbReference type="InterPro" id="IPR051620">
    <property type="entry name" value="ORF904-like_C"/>
</dbReference>
<dbReference type="Pfam" id="PF23162">
    <property type="entry name" value="AEP_C962R"/>
    <property type="match status" value="1"/>
</dbReference>
<dbReference type="InterPro" id="IPR045455">
    <property type="entry name" value="NrS-1_pol-like_helicase"/>
</dbReference>
<evidence type="ECO:0000313" key="4">
    <source>
        <dbReference type="EMBL" id="QHS89679.1"/>
    </source>
</evidence>